<proteinExistence type="predicted"/>
<dbReference type="EMBL" id="SLXQ01000033">
    <property type="protein sequence ID" value="TCP39057.1"/>
    <property type="molecule type" value="Genomic_DNA"/>
</dbReference>
<dbReference type="Proteomes" id="UP000294911">
    <property type="component" value="Unassembled WGS sequence"/>
</dbReference>
<feature type="DNA-binding region" description="H-T-H motif" evidence="2">
    <location>
        <begin position="31"/>
        <end position="50"/>
    </location>
</feature>
<dbReference type="RefSeq" id="WP_132881413.1">
    <property type="nucleotide sequence ID" value="NZ_SLXQ01000033.1"/>
</dbReference>
<dbReference type="PANTHER" id="PTHR43479">
    <property type="entry name" value="ACREF/ENVCD OPERON REPRESSOR-RELATED"/>
    <property type="match status" value="1"/>
</dbReference>
<organism evidence="4 5">
    <name type="scientific">Tamaricihabitans halophyticus</name>
    <dbReference type="NCBI Taxonomy" id="1262583"/>
    <lineage>
        <taxon>Bacteria</taxon>
        <taxon>Bacillati</taxon>
        <taxon>Actinomycetota</taxon>
        <taxon>Actinomycetes</taxon>
        <taxon>Pseudonocardiales</taxon>
        <taxon>Pseudonocardiaceae</taxon>
        <taxon>Tamaricihabitans</taxon>
    </lineage>
</organism>
<dbReference type="AlphaFoldDB" id="A0A4R2PTA8"/>
<comment type="caution">
    <text evidence="4">The sequence shown here is derived from an EMBL/GenBank/DDBJ whole genome shotgun (WGS) entry which is preliminary data.</text>
</comment>
<evidence type="ECO:0000313" key="4">
    <source>
        <dbReference type="EMBL" id="TCP39057.1"/>
    </source>
</evidence>
<feature type="domain" description="HTH tetR-type" evidence="3">
    <location>
        <begin position="8"/>
        <end position="68"/>
    </location>
</feature>
<evidence type="ECO:0000256" key="2">
    <source>
        <dbReference type="PROSITE-ProRule" id="PRU00335"/>
    </source>
</evidence>
<gene>
    <name evidence="4" type="ORF">EV191_1339</name>
</gene>
<dbReference type="InterPro" id="IPR001647">
    <property type="entry name" value="HTH_TetR"/>
</dbReference>
<name>A0A4R2PTA8_9PSEU</name>
<dbReference type="Pfam" id="PF00440">
    <property type="entry name" value="TetR_N"/>
    <property type="match status" value="1"/>
</dbReference>
<accession>A0A4R2PTA8</accession>
<keyword evidence="1 2" id="KW-0238">DNA-binding</keyword>
<dbReference type="Gene3D" id="1.10.357.10">
    <property type="entry name" value="Tetracycline Repressor, domain 2"/>
    <property type="match status" value="1"/>
</dbReference>
<dbReference type="SUPFAM" id="SSF46689">
    <property type="entry name" value="Homeodomain-like"/>
    <property type="match status" value="1"/>
</dbReference>
<sequence>MVEDRRTRRTKRLLKDALVQLVLEGGYEGVTVEDITEHADISRATFYKYYKDKPTLLEAIVSDILDELRDRLAPLSLESSRGFTGKPVLELFRHGLEERDAYRMILRGEGNGSALRTFIERRVASATNVFTARAAHFGVDVRIDPHVLARAWVGEQLTVLQWWLESDPPPMTPEEVTSMLLELSLRGRYWANGFDHPPEQHDL</sequence>
<dbReference type="InterPro" id="IPR009057">
    <property type="entry name" value="Homeodomain-like_sf"/>
</dbReference>
<dbReference type="OrthoDB" id="8479950at2"/>
<dbReference type="PANTHER" id="PTHR43479:SF7">
    <property type="entry name" value="TETR-FAMILY TRANSCRIPTIONAL REGULATOR"/>
    <property type="match status" value="1"/>
</dbReference>
<dbReference type="GO" id="GO:0003677">
    <property type="term" value="F:DNA binding"/>
    <property type="evidence" value="ECO:0007669"/>
    <property type="project" value="UniProtKB-UniRule"/>
</dbReference>
<reference evidence="4 5" key="1">
    <citation type="submission" date="2019-03" db="EMBL/GenBank/DDBJ databases">
        <title>Genomic Encyclopedia of Type Strains, Phase IV (KMG-IV): sequencing the most valuable type-strain genomes for metagenomic binning, comparative biology and taxonomic classification.</title>
        <authorList>
            <person name="Goeker M."/>
        </authorList>
    </citation>
    <scope>NUCLEOTIDE SEQUENCE [LARGE SCALE GENOMIC DNA]</scope>
    <source>
        <strain evidence="4 5">DSM 45765</strain>
    </source>
</reference>
<dbReference type="PROSITE" id="PS50977">
    <property type="entry name" value="HTH_TETR_2"/>
    <property type="match status" value="1"/>
</dbReference>
<evidence type="ECO:0000313" key="5">
    <source>
        <dbReference type="Proteomes" id="UP000294911"/>
    </source>
</evidence>
<dbReference type="InterPro" id="IPR050624">
    <property type="entry name" value="HTH-type_Tx_Regulator"/>
</dbReference>
<protein>
    <submittedName>
        <fullName evidence="4">TetR family transcriptional regulator</fullName>
    </submittedName>
</protein>
<keyword evidence="5" id="KW-1185">Reference proteome</keyword>
<evidence type="ECO:0000256" key="1">
    <source>
        <dbReference type="ARBA" id="ARBA00023125"/>
    </source>
</evidence>
<evidence type="ECO:0000259" key="3">
    <source>
        <dbReference type="PROSITE" id="PS50977"/>
    </source>
</evidence>